<dbReference type="Pfam" id="PF20290">
    <property type="entry name" value="MC4"/>
    <property type="match status" value="1"/>
</dbReference>
<dbReference type="Proteomes" id="UP001267290">
    <property type="component" value="Unassembled WGS sequence"/>
</dbReference>
<reference evidence="1 2" key="1">
    <citation type="submission" date="2023-07" db="EMBL/GenBank/DDBJ databases">
        <title>Sorghum-associated microbial communities from plants grown in Nebraska, USA.</title>
        <authorList>
            <person name="Schachtman D."/>
        </authorList>
    </citation>
    <scope>NUCLEOTIDE SEQUENCE [LARGE SCALE GENOMIC DNA]</scope>
    <source>
        <strain evidence="1 2">CC258</strain>
    </source>
</reference>
<evidence type="ECO:0000313" key="2">
    <source>
        <dbReference type="Proteomes" id="UP001267290"/>
    </source>
</evidence>
<gene>
    <name evidence="1" type="ORF">J2736_003096</name>
</gene>
<organism evidence="1 2">
    <name type="scientific">Paenibacillus qinlingensis</name>
    <dbReference type="NCBI Taxonomy" id="1837343"/>
    <lineage>
        <taxon>Bacteria</taxon>
        <taxon>Bacillati</taxon>
        <taxon>Bacillota</taxon>
        <taxon>Bacilli</taxon>
        <taxon>Bacillales</taxon>
        <taxon>Paenibacillaceae</taxon>
        <taxon>Paenibacillus</taxon>
    </lineage>
</organism>
<dbReference type="EMBL" id="JAVDSB010000004">
    <property type="protein sequence ID" value="MDR6551907.1"/>
    <property type="molecule type" value="Genomic_DNA"/>
</dbReference>
<keyword evidence="2" id="KW-1185">Reference proteome</keyword>
<proteinExistence type="predicted"/>
<comment type="caution">
    <text evidence="1">The sequence shown here is derived from an EMBL/GenBank/DDBJ whole genome shotgun (WGS) entry which is preliminary data.</text>
</comment>
<protein>
    <submittedName>
        <fullName evidence="1">Uncharacterized protein</fullName>
    </submittedName>
</protein>
<accession>A0ABU1NWP9</accession>
<dbReference type="RefSeq" id="WP_310499460.1">
    <property type="nucleotide sequence ID" value="NZ_JAVDSB010000004.1"/>
</dbReference>
<evidence type="ECO:0000313" key="1">
    <source>
        <dbReference type="EMBL" id="MDR6551907.1"/>
    </source>
</evidence>
<name>A0ABU1NWP9_9BACL</name>
<sequence length="172" mass="19711">MITLPFIIPDNDYNLRLARILIVINELAYTKKGKFVLNLDRLSMYDHLLKNPVLLQGVLNAEGQGRLMELKDEEKDTIGSLFPNRASLYDSGAIKRILYSLFYWGYVSAEHDKEGHIFYYSTNPGKEFLSGLESPYFLRTQSLSKTLIVLQKLSNTQLQKIINSINYGVLSK</sequence>
<dbReference type="InterPro" id="IPR046902">
    <property type="entry name" value="ABC-3C_MC4"/>
</dbReference>